<evidence type="ECO:0000256" key="2">
    <source>
        <dbReference type="ARBA" id="ARBA00022606"/>
    </source>
</evidence>
<dbReference type="InterPro" id="IPR035965">
    <property type="entry name" value="PAS-like_dom_sf"/>
</dbReference>
<reference evidence="10" key="1">
    <citation type="journal article" date="2015" name="Nat. Commun.">
        <title>Phytochrome diversity in green plants and the origin of canonical plant phytochromes.</title>
        <authorList>
            <person name="Li F.W."/>
            <person name="Melkonian M."/>
            <person name="Rothfels C.J."/>
            <person name="Villarreal J.C."/>
            <person name="Stevenson D.W."/>
            <person name="Graham S.W."/>
            <person name="Wong G.K."/>
            <person name="Pryer K.M."/>
            <person name="Mathews S."/>
        </authorList>
    </citation>
    <scope>NUCLEOTIDE SEQUENCE</scope>
    <source>
        <strain evidence="10">BFIK</strain>
    </source>
</reference>
<dbReference type="CDD" id="cd00130">
    <property type="entry name" value="PAS"/>
    <property type="match status" value="2"/>
</dbReference>
<keyword evidence="1" id="KW-0600">Photoreceptor protein</keyword>
<keyword evidence="6" id="KW-0675">Receptor</keyword>
<dbReference type="PANTHER" id="PTHR47876">
    <property type="entry name" value="OS08G0260000 PROTEIN"/>
    <property type="match status" value="1"/>
</dbReference>
<dbReference type="EMBL" id="KT072027">
    <property type="protein sequence ID" value="AKN34539.1"/>
    <property type="molecule type" value="mRNA"/>
</dbReference>
<dbReference type="NCBIfam" id="TIGR00229">
    <property type="entry name" value="sensory_box"/>
    <property type="match status" value="1"/>
</dbReference>
<evidence type="ECO:0000313" key="10">
    <source>
        <dbReference type="EMBL" id="AKN34539.1"/>
    </source>
</evidence>
<feature type="domain" description="PAS" evidence="9">
    <location>
        <begin position="481"/>
        <end position="533"/>
    </location>
</feature>
<reference evidence="10" key="2">
    <citation type="submission" date="2015-06" db="EMBL/GenBank/DDBJ databases">
        <authorList>
            <person name="Hoefler B.C."/>
            <person name="Straight P.D."/>
        </authorList>
    </citation>
    <scope>NUCLEOTIDE SEQUENCE</scope>
    <source>
        <strain evidence="10">BFIK</strain>
    </source>
</reference>
<evidence type="ECO:0000256" key="6">
    <source>
        <dbReference type="ARBA" id="ARBA00023170"/>
    </source>
</evidence>
<dbReference type="InterPro" id="IPR043150">
    <property type="entry name" value="Phytochrome_PHY_sf"/>
</dbReference>
<gene>
    <name evidence="10" type="primary">PHY1</name>
</gene>
<keyword evidence="3" id="KW-0157">Chromophore</keyword>
<feature type="non-terminal residue" evidence="10">
    <location>
        <position position="756"/>
    </location>
</feature>
<dbReference type="SUPFAM" id="SSF55781">
    <property type="entry name" value="GAF domain-like"/>
    <property type="match status" value="2"/>
</dbReference>
<dbReference type="InterPro" id="IPR016132">
    <property type="entry name" value="Phyto_chromo_attachment"/>
</dbReference>
<dbReference type="Gene3D" id="3.30.450.40">
    <property type="match status" value="1"/>
</dbReference>
<dbReference type="InterPro" id="IPR013515">
    <property type="entry name" value="Phytochrome_cen-reg"/>
</dbReference>
<dbReference type="InterPro" id="IPR000014">
    <property type="entry name" value="PAS"/>
</dbReference>
<protein>
    <submittedName>
        <fullName evidence="10">Phytochrome</fullName>
    </submittedName>
</protein>
<evidence type="ECO:0000256" key="5">
    <source>
        <dbReference type="ARBA" id="ARBA00023163"/>
    </source>
</evidence>
<evidence type="ECO:0000256" key="1">
    <source>
        <dbReference type="ARBA" id="ARBA00022543"/>
    </source>
</evidence>
<dbReference type="PROSITE" id="PS50112">
    <property type="entry name" value="PAS"/>
    <property type="match status" value="2"/>
</dbReference>
<dbReference type="GO" id="GO:0009881">
    <property type="term" value="F:photoreceptor activity"/>
    <property type="evidence" value="ECO:0007669"/>
    <property type="project" value="UniProtKB-KW"/>
</dbReference>
<dbReference type="PRINTS" id="PR01033">
    <property type="entry name" value="PHYTOCHROME"/>
</dbReference>
<evidence type="ECO:0000259" key="9">
    <source>
        <dbReference type="PROSITE" id="PS50112"/>
    </source>
</evidence>
<proteinExistence type="evidence at transcript level"/>
<keyword evidence="4" id="KW-0805">Transcription regulation</keyword>
<dbReference type="SUPFAM" id="SSF55785">
    <property type="entry name" value="PYP-like sensor domain (PAS domain)"/>
    <property type="match status" value="2"/>
</dbReference>
<evidence type="ECO:0000256" key="7">
    <source>
        <dbReference type="SAM" id="MobiDB-lite"/>
    </source>
</evidence>
<dbReference type="Pfam" id="PF00989">
    <property type="entry name" value="PAS"/>
    <property type="match status" value="2"/>
</dbReference>
<keyword evidence="2" id="KW-0716">Sensory transduction</keyword>
<accession>A0A0K0NR48</accession>
<dbReference type="SMART" id="SM00091">
    <property type="entry name" value="PAS"/>
    <property type="match status" value="2"/>
</dbReference>
<dbReference type="InterPro" id="IPR029016">
    <property type="entry name" value="GAF-like_dom_sf"/>
</dbReference>
<evidence type="ECO:0000256" key="3">
    <source>
        <dbReference type="ARBA" id="ARBA00022991"/>
    </source>
</evidence>
<dbReference type="Pfam" id="PF00360">
    <property type="entry name" value="PHY"/>
    <property type="match status" value="1"/>
</dbReference>
<dbReference type="FunFam" id="3.30.450.270:FF:000001">
    <property type="entry name" value="Phytochrome"/>
    <property type="match status" value="1"/>
</dbReference>
<dbReference type="GO" id="GO:0006355">
    <property type="term" value="P:regulation of DNA-templated transcription"/>
    <property type="evidence" value="ECO:0007669"/>
    <property type="project" value="InterPro"/>
</dbReference>
<feature type="domain" description="PAS" evidence="9">
    <location>
        <begin position="320"/>
        <end position="391"/>
    </location>
</feature>
<dbReference type="AlphaFoldDB" id="A0A0K0NR48"/>
<dbReference type="InterPro" id="IPR013767">
    <property type="entry name" value="PAS_fold"/>
</dbReference>
<dbReference type="PANTHER" id="PTHR47876:SF3">
    <property type="entry name" value="PHYTOCHROME 1"/>
    <property type="match status" value="1"/>
</dbReference>
<sequence length="756" mass="83092">AVCIESSKEWEAREAVVGTGWGSAENEGGGGAAAAPDSGGGGGSDRGNGGGGSVDGGDGDKSSTRSRLWGLVCCHHRTRRHVPYPTRSACEFLMQVFGLLLNKELEFEAHQRKKHIMRMQTLLCDMLLRAPLPGLVLQRPNIMDLVSCTGAALSFNGRFWRLGVTPSDPQMHRIATWLLTQHGQSTGFCTDSLLKASYPHALELGTEVCGMAAARISQNDFLFWFRAHSAKEIRWGGAKHTVDVDDSRMTPRLSFKTFLEIVKDRSALWEDVEMDAIYSLQLICRSSLQDYHHEKKQAMEGVYGQLNELRICNINELSQVANETVRIIETATVPILAVDRQGNVNGWNAKVAELTGLSVQEAMGRDFVEDMVAEVSQDMARRLIELALQGQEERDVEIILKARIDPSDHDAIRLVVQPPDAGSAASSSGSVSLSLYRPVILVVNTCASKDINDKVVGVCLVGQDVTVQKAVEDKYTRCEGDYRSIMHSPNALIPPILGVDMKGNCTEWNAAMEDLAGLPRDMALGKMMIGEIFGLKKALLRAKDESSITEFEIALNCSFERLDPAKQPFAFYKVTGELIECHIQAQRKVDSAGLSTGVFLFVQTVGRQLEDLERALRVAERRAIARDTTLNYIRQEFLHSLDGITFLRSCLTRTRDLPPASKELVDAIGLCEEQMRRVYLDTAPVPGDEGPTAFVYQSSWSAMEEGFLPIAKVEFPLGAVVNTVVSQGMPAAGRRAQSLFCCLPQHLKAVHLLGDP</sequence>
<feature type="compositionally biased region" description="Gly residues" evidence="7">
    <location>
        <begin position="27"/>
        <end position="56"/>
    </location>
</feature>
<dbReference type="GO" id="GO:0009584">
    <property type="term" value="P:detection of visible light"/>
    <property type="evidence" value="ECO:0007669"/>
    <property type="project" value="InterPro"/>
</dbReference>
<dbReference type="Gene3D" id="3.30.450.20">
    <property type="entry name" value="PAS domain"/>
    <property type="match status" value="1"/>
</dbReference>
<keyword evidence="5" id="KW-0804">Transcription</keyword>
<evidence type="ECO:0000256" key="4">
    <source>
        <dbReference type="ARBA" id="ARBA00023015"/>
    </source>
</evidence>
<name>A0A0K0NR48_9VIRI</name>
<feature type="domain" description="Phytochrome chromophore attachment site" evidence="8">
    <location>
        <begin position="58"/>
        <end position="95"/>
    </location>
</feature>
<dbReference type="PROSITE" id="PS50046">
    <property type="entry name" value="PHYTOCHROME_2"/>
    <property type="match status" value="1"/>
</dbReference>
<feature type="non-terminal residue" evidence="10">
    <location>
        <position position="1"/>
    </location>
</feature>
<evidence type="ECO:0000259" key="8">
    <source>
        <dbReference type="PROSITE" id="PS50046"/>
    </source>
</evidence>
<feature type="compositionally biased region" description="Basic and acidic residues" evidence="7">
    <location>
        <begin position="1"/>
        <end position="14"/>
    </location>
</feature>
<dbReference type="Gene3D" id="3.30.450.270">
    <property type="match status" value="1"/>
</dbReference>
<dbReference type="InterPro" id="IPR001294">
    <property type="entry name" value="Phytochrome"/>
</dbReference>
<feature type="region of interest" description="Disordered" evidence="7">
    <location>
        <begin position="1"/>
        <end position="63"/>
    </location>
</feature>
<organism evidence="10">
    <name type="scientific">Entransia fimbriata</name>
    <dbReference type="NCBI Taxonomy" id="130991"/>
    <lineage>
        <taxon>Eukaryota</taxon>
        <taxon>Viridiplantae</taxon>
        <taxon>Streptophyta</taxon>
        <taxon>Klebsormidiophyceae</taxon>
        <taxon>Entransiales</taxon>
        <taxon>Entransiaceae</taxon>
        <taxon>Entransia</taxon>
    </lineage>
</organism>